<dbReference type="Proteomes" id="UP000254346">
    <property type="component" value="Unassembled WGS sequence"/>
</dbReference>
<evidence type="ECO:0000313" key="2">
    <source>
        <dbReference type="EMBL" id="VEB54099.1"/>
    </source>
</evidence>
<evidence type="ECO:0000313" key="4">
    <source>
        <dbReference type="Proteomes" id="UP000269208"/>
    </source>
</evidence>
<evidence type="ECO:0000313" key="3">
    <source>
        <dbReference type="Proteomes" id="UP000254346"/>
    </source>
</evidence>
<organism evidence="1 3">
    <name type="scientific">Salmonella enterica I</name>
    <dbReference type="NCBI Taxonomy" id="59201"/>
    <lineage>
        <taxon>Bacteria</taxon>
        <taxon>Pseudomonadati</taxon>
        <taxon>Pseudomonadota</taxon>
        <taxon>Gammaproteobacteria</taxon>
        <taxon>Enterobacterales</taxon>
        <taxon>Enterobacteriaceae</taxon>
        <taxon>Salmonella</taxon>
    </lineage>
</organism>
<name>A0A379VKJ8_SALET</name>
<evidence type="ECO:0000313" key="1">
    <source>
        <dbReference type="EMBL" id="SUH07075.1"/>
    </source>
</evidence>
<dbReference type="EMBL" id="UGXR01000001">
    <property type="protein sequence ID" value="SUH07075.1"/>
    <property type="molecule type" value="Genomic_DNA"/>
</dbReference>
<accession>A0A379VKJ8</accession>
<dbReference type="EMBL" id="LR134190">
    <property type="protein sequence ID" value="VEB54099.1"/>
    <property type="molecule type" value="Genomic_DNA"/>
</dbReference>
<sequence>MAKIETFARLINALQAEGDIDAQTLSKILADKTAMINEKGNAIWLNLITRETDMPLFYSLEDKDERS</sequence>
<dbReference type="Proteomes" id="UP000269208">
    <property type="component" value="Chromosome"/>
</dbReference>
<reference evidence="1 3" key="1">
    <citation type="submission" date="2018-06" db="EMBL/GenBank/DDBJ databases">
        <authorList>
            <consortium name="Pathogen Informatics"/>
            <person name="Doyle S."/>
        </authorList>
    </citation>
    <scope>NUCLEOTIDE SEQUENCE [LARGE SCALE GENOMIC DNA]</scope>
    <source>
        <strain evidence="1 3">NCTC8256</strain>
    </source>
</reference>
<dbReference type="AlphaFoldDB" id="A0A379VKJ8"/>
<proteinExistence type="predicted"/>
<reference evidence="2 4" key="2">
    <citation type="submission" date="2018-12" db="EMBL/GenBank/DDBJ databases">
        <authorList>
            <consortium name="Pathogen Informatics"/>
        </authorList>
    </citation>
    <scope>NUCLEOTIDE SEQUENCE [LARGE SCALE GENOMIC DNA]</scope>
    <source>
        <strain evidence="2 4">NCTC6754</strain>
    </source>
</reference>
<protein>
    <submittedName>
        <fullName evidence="1">Putative cytoplasmic protein</fullName>
    </submittedName>
</protein>
<gene>
    <name evidence="1" type="primary">SBOV32211</name>
    <name evidence="2" type="ORF">NCTC6754_03113</name>
    <name evidence="1" type="ORF">NCTC8256_00952</name>
</gene>